<protein>
    <submittedName>
        <fullName evidence="2">Phosphotransferase enzyme family protein</fullName>
    </submittedName>
</protein>
<feature type="domain" description="Aminoglycoside phosphotransferase" evidence="1">
    <location>
        <begin position="39"/>
        <end position="250"/>
    </location>
</feature>
<dbReference type="InterPro" id="IPR011009">
    <property type="entry name" value="Kinase-like_dom_sf"/>
</dbReference>
<dbReference type="RefSeq" id="WP_106088983.1">
    <property type="nucleotide sequence ID" value="NZ_PVNL01000042.1"/>
</dbReference>
<dbReference type="InterPro" id="IPR002575">
    <property type="entry name" value="Aminoglycoside_PTrfase"/>
</dbReference>
<reference evidence="2 3" key="1">
    <citation type="submission" date="2018-03" db="EMBL/GenBank/DDBJ databases">
        <title>Draft Genome Sequences of the Obligatory Marine Myxobacteria Enhygromyxa salina SWB007.</title>
        <authorList>
            <person name="Poehlein A."/>
            <person name="Moghaddam J.A."/>
            <person name="Harms H."/>
            <person name="Alanjari M."/>
            <person name="Koenig G.M."/>
            <person name="Daniel R."/>
            <person name="Schaeberle T.F."/>
        </authorList>
    </citation>
    <scope>NUCLEOTIDE SEQUENCE [LARGE SCALE GENOMIC DNA]</scope>
    <source>
        <strain evidence="2 3">SWB007</strain>
    </source>
</reference>
<comment type="caution">
    <text evidence="2">The sequence shown here is derived from an EMBL/GenBank/DDBJ whole genome shotgun (WGS) entry which is preliminary data.</text>
</comment>
<dbReference type="SUPFAM" id="SSF56112">
    <property type="entry name" value="Protein kinase-like (PK-like)"/>
    <property type="match status" value="1"/>
</dbReference>
<evidence type="ECO:0000259" key="1">
    <source>
        <dbReference type="Pfam" id="PF01636"/>
    </source>
</evidence>
<organism evidence="2 3">
    <name type="scientific">Enhygromyxa salina</name>
    <dbReference type="NCBI Taxonomy" id="215803"/>
    <lineage>
        <taxon>Bacteria</taxon>
        <taxon>Pseudomonadati</taxon>
        <taxon>Myxococcota</taxon>
        <taxon>Polyangia</taxon>
        <taxon>Nannocystales</taxon>
        <taxon>Nannocystaceae</taxon>
        <taxon>Enhygromyxa</taxon>
    </lineage>
</organism>
<gene>
    <name evidence="2" type="ORF">ENSA7_19680</name>
</gene>
<sequence length="351" mass="38308">MFVVAQTVIHHLLARDLLDAADVVAGRVVVHEQRRRNNNLVITVAGRRGLFLKQVASAAPEHRETLAREAWVYRMIAAHGHPRLVAVAPRLLDYADERSVLVTELVSPTSAAIEAPAVAAALGRALAVAHTHGQAIVQRADDRLPRIPPSVLLLADPTTVPSKSVHVDIVRAIQELPALGRELEQLRHEWRGEALIHGDMKWDNAVLTRGLDGSASMVIVDWELADVGDEALDIAGILQWFLHAWVRELGSADATAAAELRRSELDAFWSAYVDQRGLEAPHGATLLHRSTRLAGARLIQSAIEAQPPDLALAPPTIVLLQFALNVMRNPDRARRRLLGVGDRISTLEACA</sequence>
<dbReference type="GO" id="GO:0016740">
    <property type="term" value="F:transferase activity"/>
    <property type="evidence" value="ECO:0007669"/>
    <property type="project" value="UniProtKB-KW"/>
</dbReference>
<dbReference type="Gene3D" id="3.90.1200.10">
    <property type="match status" value="1"/>
</dbReference>
<dbReference type="Proteomes" id="UP000238823">
    <property type="component" value="Unassembled WGS sequence"/>
</dbReference>
<accession>A0A2S9YT97</accession>
<dbReference type="OrthoDB" id="3806873at2"/>
<evidence type="ECO:0000313" key="2">
    <source>
        <dbReference type="EMBL" id="PRQ08341.1"/>
    </source>
</evidence>
<keyword evidence="2" id="KW-0808">Transferase</keyword>
<evidence type="ECO:0000313" key="3">
    <source>
        <dbReference type="Proteomes" id="UP000238823"/>
    </source>
</evidence>
<dbReference type="EMBL" id="PVNL01000042">
    <property type="protein sequence ID" value="PRQ08341.1"/>
    <property type="molecule type" value="Genomic_DNA"/>
</dbReference>
<proteinExistence type="predicted"/>
<name>A0A2S9YT97_9BACT</name>
<dbReference type="AlphaFoldDB" id="A0A2S9YT97"/>
<dbReference type="Pfam" id="PF01636">
    <property type="entry name" value="APH"/>
    <property type="match status" value="1"/>
</dbReference>